<evidence type="ECO:0000313" key="2">
    <source>
        <dbReference type="Proteomes" id="UP000183868"/>
    </source>
</evidence>
<evidence type="ECO:0000313" key="1">
    <source>
        <dbReference type="EMBL" id="APF19192.1"/>
    </source>
</evidence>
<accession>A0A1J1CBA4</accession>
<name>A0A1J1CBA4_CALAY</name>
<dbReference type="Proteomes" id="UP000183868">
    <property type="component" value="Chromosome"/>
</dbReference>
<dbReference type="KEGG" id="caby:Cabys_2443"/>
<dbReference type="AlphaFoldDB" id="A0A1J1CBA4"/>
<organism evidence="1 2">
    <name type="scientific">Caldithrix abyssi DSM 13497</name>
    <dbReference type="NCBI Taxonomy" id="880073"/>
    <lineage>
        <taxon>Bacteria</taxon>
        <taxon>Pseudomonadati</taxon>
        <taxon>Calditrichota</taxon>
        <taxon>Calditrichia</taxon>
        <taxon>Calditrichales</taxon>
        <taxon>Calditrichaceae</taxon>
        <taxon>Caldithrix</taxon>
    </lineage>
</organism>
<reference evidence="1 2" key="1">
    <citation type="submission" date="2016-11" db="EMBL/GenBank/DDBJ databases">
        <title>Genomic analysis of Caldithrix abyssi and proposal of a novel bacterial phylum Caldithrichaeota.</title>
        <authorList>
            <person name="Kublanov I."/>
            <person name="Sigalova O."/>
            <person name="Gavrilov S."/>
            <person name="Lebedinsky A."/>
            <person name="Ivanova N."/>
            <person name="Daum C."/>
            <person name="Reddy T."/>
            <person name="Klenk H.P."/>
            <person name="Goker M."/>
            <person name="Reva O."/>
            <person name="Miroshnichenko M."/>
            <person name="Kyprides N."/>
            <person name="Woyke T."/>
            <person name="Gelfand M."/>
        </authorList>
    </citation>
    <scope>NUCLEOTIDE SEQUENCE [LARGE SCALE GENOMIC DNA]</scope>
    <source>
        <strain evidence="1 2">LF13</strain>
    </source>
</reference>
<sequence>MKQIFFASLLGGTDFMVTLNRNVLFIHKERGAGKNLC</sequence>
<dbReference type="EMBL" id="CP018099">
    <property type="protein sequence ID" value="APF19192.1"/>
    <property type="molecule type" value="Genomic_DNA"/>
</dbReference>
<gene>
    <name evidence="1" type="ORF">Cabys_2443</name>
</gene>
<protein>
    <submittedName>
        <fullName evidence="1">Uncharacterized protein</fullName>
    </submittedName>
</protein>
<proteinExistence type="predicted"/>